<evidence type="ECO:0000313" key="5">
    <source>
        <dbReference type="EMBL" id="VFQ46816.1"/>
    </source>
</evidence>
<dbReference type="InterPro" id="IPR046532">
    <property type="entry name" value="DUF6597"/>
</dbReference>
<dbReference type="PANTHER" id="PTHR46796:SF15">
    <property type="entry name" value="BLL1074 PROTEIN"/>
    <property type="match status" value="1"/>
</dbReference>
<evidence type="ECO:0000313" key="6">
    <source>
        <dbReference type="Proteomes" id="UP000507962"/>
    </source>
</evidence>
<dbReference type="Proteomes" id="UP000507962">
    <property type="component" value="Unassembled WGS sequence"/>
</dbReference>
<dbReference type="EMBL" id="CAADHO010000011">
    <property type="protein sequence ID" value="VFQ46816.1"/>
    <property type="molecule type" value="Genomic_DNA"/>
</dbReference>
<evidence type="ECO:0000256" key="3">
    <source>
        <dbReference type="ARBA" id="ARBA00023163"/>
    </source>
</evidence>
<dbReference type="GO" id="GO:0043565">
    <property type="term" value="F:sequence-specific DNA binding"/>
    <property type="evidence" value="ECO:0007669"/>
    <property type="project" value="InterPro"/>
</dbReference>
<dbReference type="Pfam" id="PF20240">
    <property type="entry name" value="DUF6597"/>
    <property type="match status" value="1"/>
</dbReference>
<keyword evidence="1" id="KW-0805">Transcription regulation</keyword>
<dbReference type="PANTHER" id="PTHR46796">
    <property type="entry name" value="HTH-TYPE TRANSCRIPTIONAL ACTIVATOR RHAS-RELATED"/>
    <property type="match status" value="1"/>
</dbReference>
<dbReference type="InterPro" id="IPR050204">
    <property type="entry name" value="AraC_XylS_family_regulators"/>
</dbReference>
<proteinExistence type="predicted"/>
<dbReference type="Pfam" id="PF12833">
    <property type="entry name" value="HTH_18"/>
    <property type="match status" value="1"/>
</dbReference>
<dbReference type="PROSITE" id="PS01124">
    <property type="entry name" value="HTH_ARAC_FAMILY_2"/>
    <property type="match status" value="1"/>
</dbReference>
<dbReference type="SMART" id="SM00342">
    <property type="entry name" value="HTH_ARAC"/>
    <property type="match status" value="1"/>
</dbReference>
<dbReference type="AlphaFoldDB" id="A0A4U8YRA1"/>
<protein>
    <submittedName>
        <fullName evidence="5">Dna binding hth domain arac-type</fullName>
    </submittedName>
</protein>
<keyword evidence="2" id="KW-0238">DNA-binding</keyword>
<dbReference type="Gene3D" id="1.10.10.60">
    <property type="entry name" value="Homeodomain-like"/>
    <property type="match status" value="1"/>
</dbReference>
<keyword evidence="6" id="KW-1185">Reference proteome</keyword>
<keyword evidence="3" id="KW-0804">Transcription</keyword>
<organism evidence="5 6">
    <name type="scientific">Desulfoluna butyratoxydans</name>
    <dbReference type="NCBI Taxonomy" id="231438"/>
    <lineage>
        <taxon>Bacteria</taxon>
        <taxon>Pseudomonadati</taxon>
        <taxon>Thermodesulfobacteriota</taxon>
        <taxon>Desulfobacteria</taxon>
        <taxon>Desulfobacterales</taxon>
        <taxon>Desulfolunaceae</taxon>
        <taxon>Desulfoluna</taxon>
    </lineage>
</organism>
<gene>
    <name evidence="5" type="ORF">MSL71_44920</name>
</gene>
<name>A0A4U8YRA1_9BACT</name>
<evidence type="ECO:0000256" key="1">
    <source>
        <dbReference type="ARBA" id="ARBA00023015"/>
    </source>
</evidence>
<dbReference type="RefSeq" id="WP_180145305.1">
    <property type="nucleotide sequence ID" value="NZ_CAADHO010000011.1"/>
</dbReference>
<feature type="domain" description="HTH araC/xylS-type" evidence="4">
    <location>
        <begin position="154"/>
        <end position="252"/>
    </location>
</feature>
<accession>A0A4U8YRA1</accession>
<evidence type="ECO:0000256" key="2">
    <source>
        <dbReference type="ARBA" id="ARBA00023125"/>
    </source>
</evidence>
<reference evidence="5 6" key="1">
    <citation type="submission" date="2019-03" db="EMBL/GenBank/DDBJ databases">
        <authorList>
            <person name="Nijsse B."/>
        </authorList>
    </citation>
    <scope>NUCLEOTIDE SEQUENCE [LARGE SCALE GENOMIC DNA]</scope>
    <source>
        <strain evidence="5">Desulfoluna butyratoxydans MSL71</strain>
    </source>
</reference>
<dbReference type="GO" id="GO:0003700">
    <property type="term" value="F:DNA-binding transcription factor activity"/>
    <property type="evidence" value="ECO:0007669"/>
    <property type="project" value="InterPro"/>
</dbReference>
<evidence type="ECO:0000259" key="4">
    <source>
        <dbReference type="PROSITE" id="PS01124"/>
    </source>
</evidence>
<sequence length="253" mass="28360">MPMTTPPEYAEYRPHPLLASLIDCYWSCRVLCRERLSARKPVIPDGCVDIIFDLEPAAPLRCFVVGAMTKPVQSRKTNLFGVRFHTAMATSLFKTPMHHFTDLMVDACDALGDPTHALSDQLAEKALPQDRVALLNEEFLRRLADCSPPERPLAEALRLIHNAGGQCSVQQVSTAVGWSRQHFTRRCLHDTGLSPKFLMQVVRLHQTIALHKKGGLHGWCHLSQEGGYFDQSHMIREFKGITGLTPAEYFSPA</sequence>
<dbReference type="InterPro" id="IPR018060">
    <property type="entry name" value="HTH_AraC"/>
</dbReference>